<evidence type="ECO:0000256" key="3">
    <source>
        <dbReference type="ARBA" id="ARBA00022475"/>
    </source>
</evidence>
<evidence type="ECO:0000259" key="8">
    <source>
        <dbReference type="Pfam" id="PF03872"/>
    </source>
</evidence>
<evidence type="ECO:0000313" key="10">
    <source>
        <dbReference type="EMBL" id="AMQ93841.1"/>
    </source>
</evidence>
<dbReference type="EMBL" id="PCGW01000026">
    <property type="protein sequence ID" value="PHO19776.1"/>
    <property type="molecule type" value="Genomic_DNA"/>
</dbReference>
<keyword evidence="3 7" id="KW-1003">Cell membrane</keyword>
<evidence type="ECO:0000256" key="6">
    <source>
        <dbReference type="ARBA" id="ARBA00023136"/>
    </source>
</evidence>
<evidence type="ECO:0000256" key="1">
    <source>
        <dbReference type="ARBA" id="ARBA00004162"/>
    </source>
</evidence>
<dbReference type="Gene3D" id="1.10.10.880">
    <property type="entry name" value="Anti sigma-E protein RseA, N-terminal domain"/>
    <property type="match status" value="1"/>
</dbReference>
<keyword evidence="5" id="KW-1133">Transmembrane helix</keyword>
<evidence type="ECO:0000256" key="2">
    <source>
        <dbReference type="ARBA" id="ARBA00005837"/>
    </source>
</evidence>
<evidence type="ECO:0000256" key="7">
    <source>
        <dbReference type="PIRNR" id="PIRNR016938"/>
    </source>
</evidence>
<evidence type="ECO:0000313" key="14">
    <source>
        <dbReference type="Proteomes" id="UP000226080"/>
    </source>
</evidence>
<dbReference type="Proteomes" id="UP000072236">
    <property type="component" value="Chromosome"/>
</dbReference>
<dbReference type="GO" id="GO:0016989">
    <property type="term" value="F:sigma factor antagonist activity"/>
    <property type="evidence" value="ECO:0007669"/>
    <property type="project" value="InterPro"/>
</dbReference>
<evidence type="ECO:0000313" key="13">
    <source>
        <dbReference type="Proteomes" id="UP000072236"/>
    </source>
</evidence>
<feature type="domain" description="Anti sigma-E protein RseA C-terminal" evidence="9">
    <location>
        <begin position="130"/>
        <end position="181"/>
    </location>
</feature>
<accession>A0A5D0EIR8</accession>
<proteinExistence type="inferred from homology"/>
<evidence type="ECO:0000259" key="9">
    <source>
        <dbReference type="Pfam" id="PF03873"/>
    </source>
</evidence>
<protein>
    <recommendedName>
        <fullName evidence="7">Anti-sigma-E factor RseA</fullName>
    </recommendedName>
    <alternativeName>
        <fullName evidence="7">Regulator of SigE</fullName>
    </alternativeName>
    <alternativeName>
        <fullName evidence="7">Sigma-E anti-sigma factor RseA</fullName>
    </alternativeName>
    <alternativeName>
        <fullName evidence="7">Sigma-E factor negative regulatory protein</fullName>
    </alternativeName>
</protein>
<dbReference type="CDD" id="cd16328">
    <property type="entry name" value="RseA_N"/>
    <property type="match status" value="1"/>
</dbReference>
<dbReference type="Gene3D" id="1.20.5.3960">
    <property type="match status" value="1"/>
</dbReference>
<dbReference type="GO" id="GO:0005886">
    <property type="term" value="C:plasma membrane"/>
    <property type="evidence" value="ECO:0007669"/>
    <property type="project" value="UniProtKB-SubCell"/>
</dbReference>
<dbReference type="PIRSF" id="PIRSF016938">
    <property type="entry name" value="RseA"/>
    <property type="match status" value="1"/>
</dbReference>
<sequence length="194" mass="21512">MQKELLSAYIDGEQVSSELTEQLCQDAELQESWANFHTIRAVMRQETNVFLSADFTAKMESLIAEEEIVIAQPTVSQPLPQEVESSPFMQKLKSWFAPITQVAVAASVCLVAVLGVQSLNSKSAVQNTPDTPVLQTLPFNNGVQEVSYNAPSKDVITTEQLEQKNKRIGAMLQSYELQRRVYGDSLSLEQTSAK</sequence>
<dbReference type="PANTHER" id="PTHR38104:SF1">
    <property type="entry name" value="ANTI-SIGMA-E FACTOR RSEA"/>
    <property type="match status" value="1"/>
</dbReference>
<dbReference type="OrthoDB" id="6194196at2"/>
<comment type="function">
    <text evidence="7">An anti-sigma factor for extracytoplasmic function (ECF) sigma factor sigma-E (RpoE). ECF sigma factors are held in an inactive form by an anti-sigma factor until released by regulated intramembrane proteolysis (RIP). RIP occurs when an extracytoplasmic signal triggers a concerted proteolytic cascade to transmit information and elicit cellular responses. The membrane-spanning regulatory substrate protein is first cut periplasmically (site-1 protease, S1P, DegS), then within the membrane itself (site-2 protease, S2P, RseP), while cytoplasmic proteases finish degrading the anti-sigma factor, liberating sigma-E.</text>
</comment>
<comment type="subcellular location">
    <subcellularLocation>
        <location evidence="7">Cell inner membrane</location>
    </subcellularLocation>
    <subcellularLocation>
        <location evidence="1">Cell membrane</location>
        <topology evidence="1">Single-pass membrane protein</topology>
    </subcellularLocation>
</comment>
<evidence type="ECO:0000313" key="11">
    <source>
        <dbReference type="EMBL" id="PHO19776.1"/>
    </source>
</evidence>
<dbReference type="AlphaFoldDB" id="A0A5D0EIR8"/>
<evidence type="ECO:0000313" key="15">
    <source>
        <dbReference type="Proteomes" id="UP000323012"/>
    </source>
</evidence>
<keyword evidence="6 7" id="KW-0472">Membrane</keyword>
<comment type="subunit">
    <text evidence="7">Interacts 1:1 with ECF RNA polymerase sigma-E (RpoE); this inhibits the interaction of sigma-E with the RNA polymerase catalytic core and leads to a decreased expression of sigma-E-regulated genes. Interacts with RseB.</text>
</comment>
<name>A0A5D0EIR8_AGGAC</name>
<dbReference type="EMBL" id="CP012959">
    <property type="protein sequence ID" value="AMQ93841.1"/>
    <property type="molecule type" value="Genomic_DNA"/>
</dbReference>
<dbReference type="SUPFAM" id="SSF89069">
    <property type="entry name" value="N-terminal, cytoplasmic domain of anti-sigmaE factor RseA"/>
    <property type="match status" value="1"/>
</dbReference>
<keyword evidence="4" id="KW-0812">Transmembrane</keyword>
<dbReference type="InterPro" id="IPR052383">
    <property type="entry name" value="Anti-sigma-E_RseA-like"/>
</dbReference>
<feature type="domain" description="Anti sigma-E protein RseA N-terminal" evidence="8">
    <location>
        <begin position="1"/>
        <end position="83"/>
    </location>
</feature>
<dbReference type="KEGG" id="aact:ACT75_04530"/>
<evidence type="ECO:0000313" key="12">
    <source>
        <dbReference type="EMBL" id="TYA38294.1"/>
    </source>
</evidence>
<dbReference type="Proteomes" id="UP000323012">
    <property type="component" value="Unassembled WGS sequence"/>
</dbReference>
<dbReference type="InterPro" id="IPR026279">
    <property type="entry name" value="RseA"/>
</dbReference>
<dbReference type="Pfam" id="PF03873">
    <property type="entry name" value="RseA_C"/>
    <property type="match status" value="1"/>
</dbReference>
<organism evidence="12 15">
    <name type="scientific">Aggregatibacter actinomycetemcomitans</name>
    <name type="common">Actinobacillus actinomycetemcomitans</name>
    <name type="synonym">Haemophilus actinomycetemcomitans</name>
    <dbReference type="NCBI Taxonomy" id="714"/>
    <lineage>
        <taxon>Bacteria</taxon>
        <taxon>Pseudomonadati</taxon>
        <taxon>Pseudomonadota</taxon>
        <taxon>Gammaproteobacteria</taxon>
        <taxon>Pasteurellales</taxon>
        <taxon>Pasteurellaceae</taxon>
        <taxon>Aggregatibacter</taxon>
    </lineage>
</organism>
<gene>
    <name evidence="10" type="ORF">ACT75_04530</name>
    <name evidence="11" type="ORF">CQR80_10535</name>
    <name evidence="12" type="ORF">FXB79_09625</name>
</gene>
<dbReference type="Pfam" id="PF03872">
    <property type="entry name" value="RseA_N"/>
    <property type="match status" value="1"/>
</dbReference>
<reference evidence="12 15" key="3">
    <citation type="submission" date="2019-08" db="EMBL/GenBank/DDBJ databases">
        <title>Whole genome sequencing of Aggregatibacter actinomycetemcomitans cultured from blood stream infections in Denmark reveals a novel phylogenetic lineage expressing serotype a membrane O polysaccharide.</title>
        <authorList>
            <person name="Nedergaard S."/>
            <person name="Kobel C.M."/>
            <person name="Nielsen M.B."/>
            <person name="Moeller R.T."/>
            <person name="Jensen A.B."/>
            <person name="Noerskov-Lauritsen N."/>
        </authorList>
    </citation>
    <scope>NUCLEOTIDE SEQUENCE [LARGE SCALE GENOMIC DNA]</scope>
    <source>
        <strain evidence="12 15">PN_563</strain>
    </source>
</reference>
<evidence type="ECO:0000256" key="5">
    <source>
        <dbReference type="ARBA" id="ARBA00022989"/>
    </source>
</evidence>
<dbReference type="InterPro" id="IPR005573">
    <property type="entry name" value="Anti-sigma_E_RseA_C"/>
</dbReference>
<dbReference type="RefSeq" id="WP_005551379.1">
    <property type="nucleotide sequence ID" value="NZ_CP012959.1"/>
</dbReference>
<dbReference type="InterPro" id="IPR005572">
    <property type="entry name" value="Anti-sigma_E_RseA_N"/>
</dbReference>
<keyword evidence="7" id="KW-0997">Cell inner membrane</keyword>
<keyword evidence="14" id="KW-1185">Reference proteome</keyword>
<evidence type="ECO:0000256" key="4">
    <source>
        <dbReference type="ARBA" id="ARBA00022692"/>
    </source>
</evidence>
<reference evidence="10 13" key="1">
    <citation type="submission" date="2015-10" db="EMBL/GenBank/DDBJ databases">
        <title>Tn-seq of a polymicrobial infection.</title>
        <authorList>
            <person name="Stacy A."/>
            <person name="Rumbaugh K.P."/>
            <person name="Whiteley M."/>
        </authorList>
    </citation>
    <scope>NUCLEOTIDE SEQUENCE [LARGE SCALE GENOMIC DNA]</scope>
    <source>
        <strain evidence="10 13">624</strain>
    </source>
</reference>
<dbReference type="PANTHER" id="PTHR38104">
    <property type="match status" value="1"/>
</dbReference>
<reference evidence="11 14" key="2">
    <citation type="submission" date="2017-10" db="EMBL/GenBank/DDBJ databases">
        <title>Draft genome sequences of Aggregatibacter actinomycetemcomitans strains 310a and 310b.</title>
        <authorList>
            <person name="May A.C."/>
            <person name="Ohta H."/>
            <person name="Maeda H."/>
            <person name="Kokeguchi S."/>
            <person name="Cugini C."/>
        </authorList>
    </citation>
    <scope>NUCLEOTIDE SEQUENCE [LARGE SCALE GENOMIC DNA]</scope>
    <source>
        <strain evidence="11 14">310b</strain>
    </source>
</reference>
<dbReference type="InterPro" id="IPR036147">
    <property type="entry name" value="Anti-sigma_E_RseA_N_sf"/>
</dbReference>
<comment type="similarity">
    <text evidence="2 7">Belongs to the RseA family.</text>
</comment>
<dbReference type="EMBL" id="VSED01000031">
    <property type="protein sequence ID" value="TYA38294.1"/>
    <property type="molecule type" value="Genomic_DNA"/>
</dbReference>
<dbReference type="SMR" id="A0A5D0EIR8"/>
<dbReference type="Proteomes" id="UP000226080">
    <property type="component" value="Unassembled WGS sequence"/>
</dbReference>